<dbReference type="InterPro" id="IPR050471">
    <property type="entry name" value="AB_hydrolase"/>
</dbReference>
<evidence type="ECO:0000256" key="1">
    <source>
        <dbReference type="ARBA" id="ARBA00022559"/>
    </source>
</evidence>
<protein>
    <submittedName>
        <fullName evidence="3">Pimeloyl-ACP methyl ester carboxylesterase</fullName>
    </submittedName>
</protein>
<dbReference type="RefSeq" id="WP_184911400.1">
    <property type="nucleotide sequence ID" value="NZ_JACHJR010000001.1"/>
</dbReference>
<keyword evidence="1" id="KW-0575">Peroxidase</keyword>
<evidence type="ECO:0000313" key="3">
    <source>
        <dbReference type="EMBL" id="MBB4945070.1"/>
    </source>
</evidence>
<accession>A0A7W7S730</accession>
<dbReference type="PRINTS" id="PR00412">
    <property type="entry name" value="EPOXHYDRLASE"/>
</dbReference>
<dbReference type="Gene3D" id="3.40.50.1820">
    <property type="entry name" value="alpha/beta hydrolase"/>
    <property type="match status" value="1"/>
</dbReference>
<dbReference type="PANTHER" id="PTHR43433:SF5">
    <property type="entry name" value="AB HYDROLASE-1 DOMAIN-CONTAINING PROTEIN"/>
    <property type="match status" value="1"/>
</dbReference>
<sequence>MSTTKPPVVLLHALSLHSSMWEHHTEALRARGHQVIAFDQRGFGSAPLGTPEPTLDVVADDLAQLLDAQGLAQAVLVGSSMGAYTAMAFLARHPGRTAGLALLSARATADSPEALAQRLQFAALIEDDAARPTVIERTTPLLVGPAAREQQPDLVTRLLADARAADPQALAWAQRAIAARPDATATLRATDVPAVVIAGADDVLVGPDESRHTADSLPQGHLVTVPGAGHLQPLESPAAVTAALHELLDRIEAAAC</sequence>
<keyword evidence="4" id="KW-1185">Reference proteome</keyword>
<dbReference type="Pfam" id="PF00561">
    <property type="entry name" value="Abhydrolase_1"/>
    <property type="match status" value="1"/>
</dbReference>
<reference evidence="3 4" key="1">
    <citation type="submission" date="2020-08" db="EMBL/GenBank/DDBJ databases">
        <title>Sequencing the genomes of 1000 actinobacteria strains.</title>
        <authorList>
            <person name="Klenk H.-P."/>
        </authorList>
    </citation>
    <scope>NUCLEOTIDE SEQUENCE [LARGE SCALE GENOMIC DNA]</scope>
    <source>
        <strain evidence="3 4">DSM 44786</strain>
    </source>
</reference>
<dbReference type="InterPro" id="IPR029058">
    <property type="entry name" value="AB_hydrolase_fold"/>
</dbReference>
<dbReference type="EMBL" id="JACHJR010000001">
    <property type="protein sequence ID" value="MBB4945070.1"/>
    <property type="molecule type" value="Genomic_DNA"/>
</dbReference>
<dbReference type="PANTHER" id="PTHR43433">
    <property type="entry name" value="HYDROLASE, ALPHA/BETA FOLD FAMILY PROTEIN"/>
    <property type="match status" value="1"/>
</dbReference>
<dbReference type="InterPro" id="IPR000639">
    <property type="entry name" value="Epox_hydrolase-like"/>
</dbReference>
<dbReference type="PRINTS" id="PR00111">
    <property type="entry name" value="ABHYDROLASE"/>
</dbReference>
<dbReference type="Proteomes" id="UP000573327">
    <property type="component" value="Unassembled WGS sequence"/>
</dbReference>
<dbReference type="InterPro" id="IPR000073">
    <property type="entry name" value="AB_hydrolase_1"/>
</dbReference>
<gene>
    <name evidence="3" type="ORF">F4556_000605</name>
</gene>
<dbReference type="GO" id="GO:0004601">
    <property type="term" value="F:peroxidase activity"/>
    <property type="evidence" value="ECO:0007669"/>
    <property type="project" value="UniProtKB-KW"/>
</dbReference>
<comment type="caution">
    <text evidence="3">The sequence shown here is derived from an EMBL/GenBank/DDBJ whole genome shotgun (WGS) entry which is preliminary data.</text>
</comment>
<proteinExistence type="predicted"/>
<feature type="domain" description="AB hydrolase-1" evidence="2">
    <location>
        <begin position="6"/>
        <end position="236"/>
    </location>
</feature>
<name>A0A7W7S730_9ACTN</name>
<dbReference type="SUPFAM" id="SSF53474">
    <property type="entry name" value="alpha/beta-Hydrolases"/>
    <property type="match status" value="1"/>
</dbReference>
<organism evidence="3 4">
    <name type="scientific">Kitasatospora gansuensis</name>
    <dbReference type="NCBI Taxonomy" id="258050"/>
    <lineage>
        <taxon>Bacteria</taxon>
        <taxon>Bacillati</taxon>
        <taxon>Actinomycetota</taxon>
        <taxon>Actinomycetes</taxon>
        <taxon>Kitasatosporales</taxon>
        <taxon>Streptomycetaceae</taxon>
        <taxon>Kitasatospora</taxon>
    </lineage>
</organism>
<evidence type="ECO:0000259" key="2">
    <source>
        <dbReference type="Pfam" id="PF00561"/>
    </source>
</evidence>
<evidence type="ECO:0000313" key="4">
    <source>
        <dbReference type="Proteomes" id="UP000573327"/>
    </source>
</evidence>
<dbReference type="AlphaFoldDB" id="A0A7W7S730"/>
<keyword evidence="1" id="KW-0560">Oxidoreductase</keyword>